<evidence type="ECO:0000313" key="2">
    <source>
        <dbReference type="EMBL" id="MFK2900155.1"/>
    </source>
</evidence>
<proteinExistence type="predicted"/>
<keyword evidence="1" id="KW-0732">Signal</keyword>
<dbReference type="EMBL" id="JADIKJ010000007">
    <property type="protein sequence ID" value="MFK2900155.1"/>
    <property type="molecule type" value="Genomic_DNA"/>
</dbReference>
<reference evidence="2 3" key="1">
    <citation type="submission" date="2020-10" db="EMBL/GenBank/DDBJ databases">
        <title>Phylogeny of dyella-like bacteria.</title>
        <authorList>
            <person name="Fu J."/>
        </authorList>
    </citation>
    <scope>NUCLEOTIDE SEQUENCE [LARGE SCALE GENOMIC DNA]</scope>
    <source>
        <strain evidence="2 3">JP1</strain>
    </source>
</reference>
<name>A0ABW8JK31_9GAMM</name>
<feature type="signal peptide" evidence="1">
    <location>
        <begin position="1"/>
        <end position="24"/>
    </location>
</feature>
<organism evidence="2 3">
    <name type="scientific">Dyella jejuensis</name>
    <dbReference type="NCBI Taxonomy" id="1432009"/>
    <lineage>
        <taxon>Bacteria</taxon>
        <taxon>Pseudomonadati</taxon>
        <taxon>Pseudomonadota</taxon>
        <taxon>Gammaproteobacteria</taxon>
        <taxon>Lysobacterales</taxon>
        <taxon>Rhodanobacteraceae</taxon>
        <taxon>Dyella</taxon>
    </lineage>
</organism>
<comment type="caution">
    <text evidence="2">The sequence shown here is derived from an EMBL/GenBank/DDBJ whole genome shotgun (WGS) entry which is preliminary data.</text>
</comment>
<accession>A0ABW8JK31</accession>
<evidence type="ECO:0000256" key="1">
    <source>
        <dbReference type="SAM" id="SignalP"/>
    </source>
</evidence>
<protein>
    <submittedName>
        <fullName evidence="2">Uncharacterized protein</fullName>
    </submittedName>
</protein>
<dbReference type="Proteomes" id="UP001620461">
    <property type="component" value="Unassembled WGS sequence"/>
</dbReference>
<sequence length="151" mass="15334">MQMSSRRAVLAAVLAVCMSGAAVAGSPAPSTGLGQAWPNAIDVSVNPDYHAYVFVLGGMQYIQINDLNGNVLGSVGTAGGQFITLPMGRFAQYVSTPQQPASANNNATPTASPAPVYDDGTTVITATPMSDASTQLKAAMCVPSICDAHGS</sequence>
<keyword evidence="3" id="KW-1185">Reference proteome</keyword>
<evidence type="ECO:0000313" key="3">
    <source>
        <dbReference type="Proteomes" id="UP001620461"/>
    </source>
</evidence>
<feature type="chain" id="PRO_5047346095" evidence="1">
    <location>
        <begin position="25"/>
        <end position="151"/>
    </location>
</feature>
<gene>
    <name evidence="2" type="ORF">ISP15_07390</name>
</gene>
<dbReference type="RefSeq" id="WP_404546575.1">
    <property type="nucleotide sequence ID" value="NZ_JADIKJ010000007.1"/>
</dbReference>